<dbReference type="CDD" id="cd00198">
    <property type="entry name" value="vWFA"/>
    <property type="match status" value="1"/>
</dbReference>
<organism evidence="2 3">
    <name type="scientific">Ohtaekwangia koreensis</name>
    <dbReference type="NCBI Taxonomy" id="688867"/>
    <lineage>
        <taxon>Bacteria</taxon>
        <taxon>Pseudomonadati</taxon>
        <taxon>Bacteroidota</taxon>
        <taxon>Cytophagia</taxon>
        <taxon>Cytophagales</taxon>
        <taxon>Fulvivirgaceae</taxon>
        <taxon>Ohtaekwangia</taxon>
    </lineage>
</organism>
<dbReference type="STRING" id="688867.SAMN05660236_5171"/>
<dbReference type="AlphaFoldDB" id="A0A1T5MEW5"/>
<dbReference type="InterPro" id="IPR036465">
    <property type="entry name" value="vWFA_dom_sf"/>
</dbReference>
<dbReference type="SUPFAM" id="SSF53300">
    <property type="entry name" value="vWA-like"/>
    <property type="match status" value="1"/>
</dbReference>
<dbReference type="Pfam" id="PF01882">
    <property type="entry name" value="DUF58"/>
    <property type="match status" value="1"/>
</dbReference>
<proteinExistence type="predicted"/>
<dbReference type="Proteomes" id="UP000190961">
    <property type="component" value="Unassembled WGS sequence"/>
</dbReference>
<gene>
    <name evidence="2" type="ORF">SAMN05660236_5171</name>
</gene>
<dbReference type="EMBL" id="FUZU01000004">
    <property type="protein sequence ID" value="SKC86534.1"/>
    <property type="molecule type" value="Genomic_DNA"/>
</dbReference>
<evidence type="ECO:0000313" key="2">
    <source>
        <dbReference type="EMBL" id="SKC86534.1"/>
    </source>
</evidence>
<evidence type="ECO:0000259" key="1">
    <source>
        <dbReference type="SMART" id="SM00327"/>
    </source>
</evidence>
<dbReference type="OrthoDB" id="9776116at2"/>
<dbReference type="RefSeq" id="WP_079689664.1">
    <property type="nucleotide sequence ID" value="NZ_FUZU01000004.1"/>
</dbReference>
<dbReference type="SMART" id="SM00327">
    <property type="entry name" value="VWA"/>
    <property type="match status" value="1"/>
</dbReference>
<accession>A0A1T5MEW5</accession>
<sequence length="292" mass="33622">MKDLLKKLRRYEIQIRKAINSQMQGDFHSVFKGSGLEFDDVRPYQYGDDVRTIHWTVSAKGHGTFVKTYREEKEQTVFFILDVSASEDIGSPGKTKADIGREICGVLTLSAVKESSHVGLICFSDVKEKFLKPVKGHSQGYEIISTLANLKPKSLKTNLSKAISFALNAIRRRSVVILISDFIDEGYFDNMRALARRHDLVVIHISDKRETRLPKLGIIPVIDKESQRTLWINTSFGDFRQKISKRHDLRKEELQKFSRKNEINFISLDTDEDYVPKLLRLFKVRNKSLKTT</sequence>
<feature type="domain" description="VWFA" evidence="1">
    <location>
        <begin position="74"/>
        <end position="233"/>
    </location>
</feature>
<dbReference type="InterPro" id="IPR002035">
    <property type="entry name" value="VWF_A"/>
</dbReference>
<dbReference type="Gene3D" id="3.40.50.410">
    <property type="entry name" value="von Willebrand factor, type A domain"/>
    <property type="match status" value="1"/>
</dbReference>
<keyword evidence="3" id="KW-1185">Reference proteome</keyword>
<name>A0A1T5MEW5_9BACT</name>
<reference evidence="2 3" key="1">
    <citation type="submission" date="2017-02" db="EMBL/GenBank/DDBJ databases">
        <authorList>
            <person name="Peterson S.W."/>
        </authorList>
    </citation>
    <scope>NUCLEOTIDE SEQUENCE [LARGE SCALE GENOMIC DNA]</scope>
    <source>
        <strain evidence="2 3">DSM 25262</strain>
    </source>
</reference>
<dbReference type="InterPro" id="IPR002881">
    <property type="entry name" value="DUF58"/>
</dbReference>
<dbReference type="PANTHER" id="PTHR33608:SF6">
    <property type="entry name" value="BLL2464 PROTEIN"/>
    <property type="match status" value="1"/>
</dbReference>
<protein>
    <recommendedName>
        <fullName evidence="1">VWFA domain-containing protein</fullName>
    </recommendedName>
</protein>
<dbReference type="PANTHER" id="PTHR33608">
    <property type="entry name" value="BLL2464 PROTEIN"/>
    <property type="match status" value="1"/>
</dbReference>
<evidence type="ECO:0000313" key="3">
    <source>
        <dbReference type="Proteomes" id="UP000190961"/>
    </source>
</evidence>